<dbReference type="PROSITE" id="PS50987">
    <property type="entry name" value="HTH_ARSR_2"/>
    <property type="match status" value="1"/>
</dbReference>
<dbReference type="CDD" id="cd00090">
    <property type="entry name" value="HTH_ARSR"/>
    <property type="match status" value="1"/>
</dbReference>
<dbReference type="InterPro" id="IPR011991">
    <property type="entry name" value="ArsR-like_HTH"/>
</dbReference>
<evidence type="ECO:0000259" key="1">
    <source>
        <dbReference type="PROSITE" id="PS50987"/>
    </source>
</evidence>
<dbReference type="PRINTS" id="PR00778">
    <property type="entry name" value="HTHARSR"/>
</dbReference>
<proteinExistence type="predicted"/>
<gene>
    <name evidence="2" type="ORF">ACFO8M_20630</name>
</gene>
<evidence type="ECO:0000313" key="3">
    <source>
        <dbReference type="Proteomes" id="UP001595712"/>
    </source>
</evidence>
<accession>A0ABV7Q2N7</accession>
<protein>
    <submittedName>
        <fullName evidence="2">Helix-turn-helix domain-containing protein</fullName>
    </submittedName>
</protein>
<dbReference type="SUPFAM" id="SSF46785">
    <property type="entry name" value="Winged helix' DNA-binding domain"/>
    <property type="match status" value="1"/>
</dbReference>
<dbReference type="InterPro" id="IPR036388">
    <property type="entry name" value="WH-like_DNA-bd_sf"/>
</dbReference>
<dbReference type="InterPro" id="IPR036390">
    <property type="entry name" value="WH_DNA-bd_sf"/>
</dbReference>
<dbReference type="Gene3D" id="1.10.10.10">
    <property type="entry name" value="Winged helix-like DNA-binding domain superfamily/Winged helix DNA-binding domain"/>
    <property type="match status" value="1"/>
</dbReference>
<keyword evidence="3" id="KW-1185">Reference proteome</keyword>
<dbReference type="Pfam" id="PF12840">
    <property type="entry name" value="HTH_20"/>
    <property type="match status" value="1"/>
</dbReference>
<dbReference type="Proteomes" id="UP001595712">
    <property type="component" value="Unassembled WGS sequence"/>
</dbReference>
<dbReference type="RefSeq" id="WP_387979060.1">
    <property type="nucleotide sequence ID" value="NZ_JBHRWO010000021.1"/>
</dbReference>
<evidence type="ECO:0000313" key="2">
    <source>
        <dbReference type="EMBL" id="MFC3494900.1"/>
    </source>
</evidence>
<sequence>MTSPDDETTIATPQQYRALGHPVRHRLLFALGQEAATLSRLAADLRISKGSAAHHLKILREAGLVHLDHTRQVRGGTEQYFKRTAKRLKFDTGEATKSALAAVADEIVTDESDPLLLVRNIRLTRPQAERLRRTLEEMVHDLSEDESGSRHGVMVGLYRPRQSGE</sequence>
<reference evidence="3" key="1">
    <citation type="journal article" date="2019" name="Int. J. Syst. Evol. Microbiol.">
        <title>The Global Catalogue of Microorganisms (GCM) 10K type strain sequencing project: providing services to taxonomists for standard genome sequencing and annotation.</title>
        <authorList>
            <consortium name="The Broad Institute Genomics Platform"/>
            <consortium name="The Broad Institute Genome Sequencing Center for Infectious Disease"/>
            <person name="Wu L."/>
            <person name="Ma J."/>
        </authorList>
    </citation>
    <scope>NUCLEOTIDE SEQUENCE [LARGE SCALE GENOMIC DNA]</scope>
    <source>
        <strain evidence="3">CGMCC 4.7396</strain>
    </source>
</reference>
<comment type="caution">
    <text evidence="2">The sequence shown here is derived from an EMBL/GenBank/DDBJ whole genome shotgun (WGS) entry which is preliminary data.</text>
</comment>
<name>A0ABV7Q2N7_9ACTN</name>
<dbReference type="EMBL" id="JBHRWO010000021">
    <property type="protein sequence ID" value="MFC3494900.1"/>
    <property type="molecule type" value="Genomic_DNA"/>
</dbReference>
<organism evidence="2 3">
    <name type="scientific">Glycomyces rhizosphaerae</name>
    <dbReference type="NCBI Taxonomy" id="2054422"/>
    <lineage>
        <taxon>Bacteria</taxon>
        <taxon>Bacillati</taxon>
        <taxon>Actinomycetota</taxon>
        <taxon>Actinomycetes</taxon>
        <taxon>Glycomycetales</taxon>
        <taxon>Glycomycetaceae</taxon>
        <taxon>Glycomyces</taxon>
    </lineage>
</organism>
<feature type="domain" description="HTH arsR-type" evidence="1">
    <location>
        <begin position="4"/>
        <end position="97"/>
    </location>
</feature>
<dbReference type="InterPro" id="IPR001845">
    <property type="entry name" value="HTH_ArsR_DNA-bd_dom"/>
</dbReference>
<dbReference type="SMART" id="SM00418">
    <property type="entry name" value="HTH_ARSR"/>
    <property type="match status" value="1"/>
</dbReference>